<feature type="domain" description="Cyclin-dependent kinase inhibitor" evidence="4">
    <location>
        <begin position="173"/>
        <end position="212"/>
    </location>
</feature>
<dbReference type="GO" id="GO:0005634">
    <property type="term" value="C:nucleus"/>
    <property type="evidence" value="ECO:0007669"/>
    <property type="project" value="InterPro"/>
</dbReference>
<dbReference type="OrthoDB" id="9940972at2759"/>
<dbReference type="GO" id="GO:0004861">
    <property type="term" value="F:cyclin-dependent protein serine/threonine kinase inhibitor activity"/>
    <property type="evidence" value="ECO:0007669"/>
    <property type="project" value="InterPro"/>
</dbReference>
<name>A0A154NXT3_DUFNO</name>
<reference evidence="5 6" key="1">
    <citation type="submission" date="2015-07" db="EMBL/GenBank/DDBJ databases">
        <title>The genome of Dufourea novaeangliae.</title>
        <authorList>
            <person name="Pan H."/>
            <person name="Kapheim K."/>
        </authorList>
    </citation>
    <scope>NUCLEOTIDE SEQUENCE [LARGE SCALE GENOMIC DNA]</scope>
    <source>
        <strain evidence="5">0120121106</strain>
        <tissue evidence="5">Whole body</tissue>
    </source>
</reference>
<dbReference type="GO" id="GO:0051726">
    <property type="term" value="P:regulation of cell cycle"/>
    <property type="evidence" value="ECO:0007669"/>
    <property type="project" value="InterPro"/>
</dbReference>
<proteinExistence type="inferred from homology"/>
<evidence type="ECO:0000256" key="2">
    <source>
        <dbReference type="ARBA" id="ARBA00023013"/>
    </source>
</evidence>
<dbReference type="InterPro" id="IPR044898">
    <property type="entry name" value="CDI_dom_sf"/>
</dbReference>
<feature type="region of interest" description="Disordered" evidence="3">
    <location>
        <begin position="235"/>
        <end position="263"/>
    </location>
</feature>
<protein>
    <recommendedName>
        <fullName evidence="4">Cyclin-dependent kinase inhibitor domain-containing protein</fullName>
    </recommendedName>
</protein>
<evidence type="ECO:0000256" key="3">
    <source>
        <dbReference type="SAM" id="MobiDB-lite"/>
    </source>
</evidence>
<feature type="region of interest" description="Disordered" evidence="3">
    <location>
        <begin position="1"/>
        <end position="21"/>
    </location>
</feature>
<keyword evidence="6" id="KW-1185">Reference proteome</keyword>
<feature type="compositionally biased region" description="Acidic residues" evidence="3">
    <location>
        <begin position="239"/>
        <end position="253"/>
    </location>
</feature>
<organism evidence="5 6">
    <name type="scientific">Dufourea novaeangliae</name>
    <name type="common">Sweat bee</name>
    <dbReference type="NCBI Taxonomy" id="178035"/>
    <lineage>
        <taxon>Eukaryota</taxon>
        <taxon>Metazoa</taxon>
        <taxon>Ecdysozoa</taxon>
        <taxon>Arthropoda</taxon>
        <taxon>Hexapoda</taxon>
        <taxon>Insecta</taxon>
        <taxon>Pterygota</taxon>
        <taxon>Neoptera</taxon>
        <taxon>Endopterygota</taxon>
        <taxon>Hymenoptera</taxon>
        <taxon>Apocrita</taxon>
        <taxon>Aculeata</taxon>
        <taxon>Apoidea</taxon>
        <taxon>Anthophila</taxon>
        <taxon>Halictidae</taxon>
        <taxon>Rophitinae</taxon>
        <taxon>Dufourea</taxon>
    </lineage>
</organism>
<comment type="similarity">
    <text evidence="1">Belongs to the CDI family.</text>
</comment>
<feature type="region of interest" description="Disordered" evidence="3">
    <location>
        <begin position="87"/>
        <end position="106"/>
    </location>
</feature>
<dbReference type="Pfam" id="PF02234">
    <property type="entry name" value="CDI"/>
    <property type="match status" value="1"/>
</dbReference>
<gene>
    <name evidence="5" type="ORF">WN55_02753</name>
</gene>
<evidence type="ECO:0000256" key="1">
    <source>
        <dbReference type="ARBA" id="ARBA00006726"/>
    </source>
</evidence>
<dbReference type="EMBL" id="KQ434778">
    <property type="protein sequence ID" value="KZC04391.1"/>
    <property type="molecule type" value="Genomic_DNA"/>
</dbReference>
<feature type="compositionally biased region" description="Basic and acidic residues" evidence="3">
    <location>
        <begin position="254"/>
        <end position="263"/>
    </location>
</feature>
<dbReference type="Gene3D" id="4.10.365.10">
    <property type="entry name" value="p27"/>
    <property type="match status" value="1"/>
</dbReference>
<evidence type="ECO:0000259" key="4">
    <source>
        <dbReference type="Pfam" id="PF02234"/>
    </source>
</evidence>
<evidence type="ECO:0000313" key="6">
    <source>
        <dbReference type="Proteomes" id="UP000076502"/>
    </source>
</evidence>
<sequence length="263" mass="30358">MACSSMHEERLLKPRGSGRPRLNFTRKLSVGAGYLRGTVHSREITDGFRDVDMLADRRRAHLTNPKLGAIVGLSAHSRRQLRVLPGETAGHQETRKQLQQSGKKRNETRIMRDLVTAISSEATSAERARLTLQYPSMDVEDGHRFRSVRRRLFQDNEDENHGDSDRNSGVEDNLANCFYEEARKNRENAKERWNFDFEKEEPLPGRYVWVKLDQHGNEVGNPLETRNRVENLQIVHDDDAQDDDFAMQDQPEDKDEKIMTDST</sequence>
<keyword evidence="2" id="KW-0649">Protein kinase inhibitor</keyword>
<dbReference type="AlphaFoldDB" id="A0A154NXT3"/>
<feature type="compositionally biased region" description="Basic and acidic residues" evidence="3">
    <location>
        <begin position="1"/>
        <end position="12"/>
    </location>
</feature>
<dbReference type="Proteomes" id="UP000076502">
    <property type="component" value="Unassembled WGS sequence"/>
</dbReference>
<accession>A0A154NXT3</accession>
<dbReference type="InterPro" id="IPR003175">
    <property type="entry name" value="CDI_dom"/>
</dbReference>
<evidence type="ECO:0000313" key="5">
    <source>
        <dbReference type="EMBL" id="KZC04391.1"/>
    </source>
</evidence>